<comment type="caution">
    <text evidence="2">The sequence shown here is derived from an EMBL/GenBank/DDBJ whole genome shotgun (WGS) entry which is preliminary data.</text>
</comment>
<accession>A0ABU0S6H7</accession>
<evidence type="ECO:0000259" key="1">
    <source>
        <dbReference type="Pfam" id="PF07883"/>
    </source>
</evidence>
<dbReference type="CDD" id="cd02238">
    <property type="entry name" value="cupin_KdgF"/>
    <property type="match status" value="1"/>
</dbReference>
<dbReference type="PIRSF" id="PIRSF029883">
    <property type="entry name" value="KdgF"/>
    <property type="match status" value="1"/>
</dbReference>
<protein>
    <submittedName>
        <fullName evidence="2">Quercetin dioxygenase-like cupin family protein</fullName>
    </submittedName>
</protein>
<evidence type="ECO:0000313" key="3">
    <source>
        <dbReference type="Proteomes" id="UP001237780"/>
    </source>
</evidence>
<dbReference type="InterPro" id="IPR014710">
    <property type="entry name" value="RmlC-like_jellyroll"/>
</dbReference>
<feature type="domain" description="Cupin type-2" evidence="1">
    <location>
        <begin position="38"/>
        <end position="92"/>
    </location>
</feature>
<dbReference type="InterPro" id="IPR025499">
    <property type="entry name" value="KdgF"/>
</dbReference>
<dbReference type="InterPro" id="IPR013096">
    <property type="entry name" value="Cupin_2"/>
</dbReference>
<dbReference type="InterPro" id="IPR011051">
    <property type="entry name" value="RmlC_Cupin_sf"/>
</dbReference>
<evidence type="ECO:0000313" key="2">
    <source>
        <dbReference type="EMBL" id="MDQ0996361.1"/>
    </source>
</evidence>
<dbReference type="PANTHER" id="PTHR40112">
    <property type="entry name" value="H2HPP ISOMERASE"/>
    <property type="match status" value="1"/>
</dbReference>
<dbReference type="RefSeq" id="WP_307278794.1">
    <property type="nucleotide sequence ID" value="NZ_JAUSZT010000002.1"/>
</dbReference>
<dbReference type="PANTHER" id="PTHR40112:SF1">
    <property type="entry name" value="H2HPP ISOMERASE"/>
    <property type="match status" value="1"/>
</dbReference>
<sequence>MSDCCYTLPDDLSWTVTAPGNRRAVLSHRPELMLVAFSFDKGAIGALHSHPHTQVSYVAKGVFEVTIEGVTTKLASGSSFIVAPNLIHGVVALQEGLLIDTFTPRRDEFLEGPG</sequence>
<dbReference type="Proteomes" id="UP001237780">
    <property type="component" value="Unassembled WGS sequence"/>
</dbReference>
<dbReference type="Pfam" id="PF07883">
    <property type="entry name" value="Cupin_2"/>
    <property type="match status" value="1"/>
</dbReference>
<dbReference type="InterPro" id="IPR052535">
    <property type="entry name" value="Bacilysin_H2HPP_isomerase"/>
</dbReference>
<dbReference type="EMBL" id="JAUSZT010000002">
    <property type="protein sequence ID" value="MDQ0996361.1"/>
    <property type="molecule type" value="Genomic_DNA"/>
</dbReference>
<gene>
    <name evidence="2" type="ORF">QFZ34_001538</name>
</gene>
<organism evidence="2 3">
    <name type="scientific">Phyllobacterium ifriqiyense</name>
    <dbReference type="NCBI Taxonomy" id="314238"/>
    <lineage>
        <taxon>Bacteria</taxon>
        <taxon>Pseudomonadati</taxon>
        <taxon>Pseudomonadota</taxon>
        <taxon>Alphaproteobacteria</taxon>
        <taxon>Hyphomicrobiales</taxon>
        <taxon>Phyllobacteriaceae</taxon>
        <taxon>Phyllobacterium</taxon>
    </lineage>
</organism>
<name>A0ABU0S6H7_9HYPH</name>
<reference evidence="2 3" key="1">
    <citation type="submission" date="2023-07" db="EMBL/GenBank/DDBJ databases">
        <title>Comparative genomics of wheat-associated soil bacteria to identify genetic determinants of phenazine resistance.</title>
        <authorList>
            <person name="Mouncey N."/>
        </authorList>
    </citation>
    <scope>NUCLEOTIDE SEQUENCE [LARGE SCALE GENOMIC DNA]</scope>
    <source>
        <strain evidence="2 3">W4I11</strain>
    </source>
</reference>
<keyword evidence="3" id="KW-1185">Reference proteome</keyword>
<dbReference type="SUPFAM" id="SSF51182">
    <property type="entry name" value="RmlC-like cupins"/>
    <property type="match status" value="1"/>
</dbReference>
<proteinExistence type="predicted"/>
<dbReference type="Gene3D" id="2.60.120.10">
    <property type="entry name" value="Jelly Rolls"/>
    <property type="match status" value="1"/>
</dbReference>